<reference evidence="2" key="1">
    <citation type="journal article" date="2021" name="PeerJ">
        <title>Extensive microbial diversity within the chicken gut microbiome revealed by metagenomics and culture.</title>
        <authorList>
            <person name="Gilroy R."/>
            <person name="Ravi A."/>
            <person name="Getino M."/>
            <person name="Pursley I."/>
            <person name="Horton D.L."/>
            <person name="Alikhan N.F."/>
            <person name="Baker D."/>
            <person name="Gharbi K."/>
            <person name="Hall N."/>
            <person name="Watson M."/>
            <person name="Adriaenssens E.M."/>
            <person name="Foster-Nyarko E."/>
            <person name="Jarju S."/>
            <person name="Secka A."/>
            <person name="Antonio M."/>
            <person name="Oren A."/>
            <person name="Chaudhuri R.R."/>
            <person name="La Ragione R."/>
            <person name="Hildebrand F."/>
            <person name="Pallen M.J."/>
        </authorList>
    </citation>
    <scope>NUCLEOTIDE SEQUENCE</scope>
    <source>
        <strain evidence="2">8470</strain>
    </source>
</reference>
<sequence>MKKILTGFMAAFAAMTVLSGCEEKRVIYSGPDYLMFSDTLYQCPVREADDDVFDVPVSATRAVDYDRTLAVEIIDKESNAVEGKHYELLSNTVTIKAGELASSVQVKSFYDNIGVSDSLGFALRLVIPDEDKWDLYGTEAKVVLQKVCPFDINNFTGDCVVTSTFFSSDNWTGVAAMRLIKTEVDPEEENTIILHDLYYDGYDVKLKFNTEDDMEPLVEMEEQKLASTADAFIGNIHGNGDLMISQPTAYTSYFSTCEDFVLQYVTLNVYNDDGSLYGSVGTYVNILEWISEGEAEDLRQDGY</sequence>
<proteinExistence type="predicted"/>
<dbReference type="InterPro" id="IPR032283">
    <property type="entry name" value="DUF4984"/>
</dbReference>
<comment type="caution">
    <text evidence="2">The sequence shown here is derived from an EMBL/GenBank/DDBJ whole genome shotgun (WGS) entry which is preliminary data.</text>
</comment>
<dbReference type="EMBL" id="JAHLFJ010000070">
    <property type="protein sequence ID" value="MBU3856337.1"/>
    <property type="molecule type" value="Genomic_DNA"/>
</dbReference>
<protein>
    <submittedName>
        <fullName evidence="2">DUF4984 domain-containing protein</fullName>
    </submittedName>
</protein>
<accession>A0A948TMT1</accession>
<evidence type="ECO:0000259" key="1">
    <source>
        <dbReference type="Pfam" id="PF16372"/>
    </source>
</evidence>
<reference evidence="2" key="2">
    <citation type="submission" date="2021-04" db="EMBL/GenBank/DDBJ databases">
        <authorList>
            <person name="Gilroy R."/>
        </authorList>
    </citation>
    <scope>NUCLEOTIDE SEQUENCE</scope>
    <source>
        <strain evidence="2">8470</strain>
    </source>
</reference>
<dbReference type="PROSITE" id="PS51257">
    <property type="entry name" value="PROKAR_LIPOPROTEIN"/>
    <property type="match status" value="1"/>
</dbReference>
<name>A0A948TMT1_9BACT</name>
<dbReference type="Pfam" id="PF16372">
    <property type="entry name" value="DUF4984"/>
    <property type="match status" value="1"/>
</dbReference>
<feature type="domain" description="DUF4984" evidence="1">
    <location>
        <begin position="135"/>
        <end position="300"/>
    </location>
</feature>
<dbReference type="AlphaFoldDB" id="A0A948TMT1"/>
<gene>
    <name evidence="2" type="ORF">H9928_07275</name>
</gene>
<evidence type="ECO:0000313" key="2">
    <source>
        <dbReference type="EMBL" id="MBU3856337.1"/>
    </source>
</evidence>
<dbReference type="Proteomes" id="UP000784286">
    <property type="component" value="Unassembled WGS sequence"/>
</dbReference>
<organism evidence="2 3">
    <name type="scientific">Candidatus Phocaeicola excrementipullorum</name>
    <dbReference type="NCBI Taxonomy" id="2838731"/>
    <lineage>
        <taxon>Bacteria</taxon>
        <taxon>Pseudomonadati</taxon>
        <taxon>Bacteroidota</taxon>
        <taxon>Bacteroidia</taxon>
        <taxon>Bacteroidales</taxon>
        <taxon>Bacteroidaceae</taxon>
        <taxon>Phocaeicola</taxon>
    </lineage>
</organism>
<evidence type="ECO:0000313" key="3">
    <source>
        <dbReference type="Proteomes" id="UP000784286"/>
    </source>
</evidence>